<evidence type="ECO:0000313" key="2">
    <source>
        <dbReference type="Proteomes" id="UP001589836"/>
    </source>
</evidence>
<name>A0ABV6LU43_9BACI</name>
<keyword evidence="2" id="KW-1185">Reference proteome</keyword>
<organism evidence="1 2">
    <name type="scientific">Pontibacillus salicampi</name>
    <dbReference type="NCBI Taxonomy" id="1449801"/>
    <lineage>
        <taxon>Bacteria</taxon>
        <taxon>Bacillati</taxon>
        <taxon>Bacillota</taxon>
        <taxon>Bacilli</taxon>
        <taxon>Bacillales</taxon>
        <taxon>Bacillaceae</taxon>
        <taxon>Pontibacillus</taxon>
    </lineage>
</organism>
<evidence type="ECO:0000313" key="1">
    <source>
        <dbReference type="EMBL" id="MFC0525779.1"/>
    </source>
</evidence>
<reference evidence="1 2" key="1">
    <citation type="submission" date="2024-09" db="EMBL/GenBank/DDBJ databases">
        <authorList>
            <person name="Sun Q."/>
            <person name="Mori K."/>
        </authorList>
    </citation>
    <scope>NUCLEOTIDE SEQUENCE [LARGE SCALE GENOMIC DNA]</scope>
    <source>
        <strain evidence="1 2">NCAIM B.02529</strain>
    </source>
</reference>
<accession>A0ABV6LU43</accession>
<protein>
    <submittedName>
        <fullName evidence="1">Phage head-tail adapter protein</fullName>
    </submittedName>
</protein>
<sequence length="121" mass="14323">MRRNIQRPIHQVFNDGFLYYGHDETQRNSTGKRIGDKFIQNGMLAYQLMDGREEDYEMANTQGNSLDLKVKTPFPPSFYNVPKTNLKVYIEDIEYHVITVDFDRGRRFLFFYLQEVGVADE</sequence>
<dbReference type="EMBL" id="JBHLTP010000022">
    <property type="protein sequence ID" value="MFC0525779.1"/>
    <property type="molecule type" value="Genomic_DNA"/>
</dbReference>
<dbReference type="RefSeq" id="WP_377351472.1">
    <property type="nucleotide sequence ID" value="NZ_JBHLTP010000022.1"/>
</dbReference>
<comment type="caution">
    <text evidence="1">The sequence shown here is derived from an EMBL/GenBank/DDBJ whole genome shotgun (WGS) entry which is preliminary data.</text>
</comment>
<gene>
    <name evidence="1" type="ORF">ACFFGV_19560</name>
</gene>
<proteinExistence type="predicted"/>
<dbReference type="Proteomes" id="UP001589836">
    <property type="component" value="Unassembled WGS sequence"/>
</dbReference>